<dbReference type="InterPro" id="IPR014729">
    <property type="entry name" value="Rossmann-like_a/b/a_fold"/>
</dbReference>
<dbReference type="SUPFAM" id="SSF52467">
    <property type="entry name" value="DHS-like NAD/FAD-binding domain"/>
    <property type="match status" value="1"/>
</dbReference>
<dbReference type="PANTHER" id="PTHR43153:SF1">
    <property type="entry name" value="ELECTRON TRANSFER FLAVOPROTEIN SUBUNIT ALPHA, MITOCHONDRIAL"/>
    <property type="match status" value="1"/>
</dbReference>
<protein>
    <submittedName>
        <fullName evidence="5">Electron transfer flavoprotein alpha subunit apoprotein</fullName>
    </submittedName>
</protein>
<keyword evidence="2" id="KW-0813">Transport</keyword>
<keyword evidence="2" id="KW-0249">Electron transport</keyword>
<evidence type="ECO:0000256" key="1">
    <source>
        <dbReference type="ARBA" id="ARBA00005817"/>
    </source>
</evidence>
<dbReference type="STRING" id="1166073.SAMN05192530_101696"/>
<dbReference type="SMART" id="SM00893">
    <property type="entry name" value="ETF"/>
    <property type="match status" value="1"/>
</dbReference>
<dbReference type="RefSeq" id="WP_244519453.1">
    <property type="nucleotide sequence ID" value="NZ_FNIT01000001.1"/>
</dbReference>
<dbReference type="GO" id="GO:0050660">
    <property type="term" value="F:flavin adenine dinucleotide binding"/>
    <property type="evidence" value="ECO:0007669"/>
    <property type="project" value="InterPro"/>
</dbReference>
<evidence type="ECO:0000256" key="2">
    <source>
        <dbReference type="ARBA" id="ARBA00022982"/>
    </source>
</evidence>
<dbReference type="GO" id="GO:0033539">
    <property type="term" value="P:fatty acid beta-oxidation using acyl-CoA dehydrogenase"/>
    <property type="evidence" value="ECO:0007669"/>
    <property type="project" value="TreeGrafter"/>
</dbReference>
<keyword evidence="6" id="KW-1185">Reference proteome</keyword>
<dbReference type="InterPro" id="IPR014730">
    <property type="entry name" value="ETF_a/b_N"/>
</dbReference>
<dbReference type="InterPro" id="IPR001308">
    <property type="entry name" value="ETF_a/FixB"/>
</dbReference>
<feature type="domain" description="Electron transfer flavoprotein alpha/beta-subunit N-terminal" evidence="4">
    <location>
        <begin position="89"/>
        <end position="256"/>
    </location>
</feature>
<gene>
    <name evidence="5" type="ORF">SAMN05192530_101696</name>
</gene>
<name>A0A1H0DBG0_9HYPH</name>
<dbReference type="Gene3D" id="3.40.50.620">
    <property type="entry name" value="HUPs"/>
    <property type="match status" value="1"/>
</dbReference>
<dbReference type="Pfam" id="PF01012">
    <property type="entry name" value="ETF"/>
    <property type="match status" value="1"/>
</dbReference>
<dbReference type="InterPro" id="IPR029035">
    <property type="entry name" value="DHS-like_NAD/FAD-binding_dom"/>
</dbReference>
<evidence type="ECO:0000256" key="3">
    <source>
        <dbReference type="SAM" id="MobiDB-lite"/>
    </source>
</evidence>
<dbReference type="SUPFAM" id="SSF52402">
    <property type="entry name" value="Adenine nucleotide alpha hydrolases-like"/>
    <property type="match status" value="1"/>
</dbReference>
<comment type="similarity">
    <text evidence="1">Belongs to the ETF alpha-subunit/FixB family.</text>
</comment>
<dbReference type="InterPro" id="IPR014731">
    <property type="entry name" value="ETF_asu_C"/>
</dbReference>
<reference evidence="5 6" key="1">
    <citation type="submission" date="2016-10" db="EMBL/GenBank/DDBJ databases">
        <authorList>
            <person name="de Groot N.N."/>
        </authorList>
    </citation>
    <scope>NUCLEOTIDE SEQUENCE [LARGE SCALE GENOMIC DNA]</scope>
    <source>
        <strain evidence="6">L7-484,KACC 16230,DSM 25025</strain>
    </source>
</reference>
<evidence type="ECO:0000313" key="6">
    <source>
        <dbReference type="Proteomes" id="UP000198793"/>
    </source>
</evidence>
<evidence type="ECO:0000259" key="4">
    <source>
        <dbReference type="SMART" id="SM00893"/>
    </source>
</evidence>
<proteinExistence type="inferred from homology"/>
<dbReference type="Proteomes" id="UP000198793">
    <property type="component" value="Unassembled WGS sequence"/>
</dbReference>
<dbReference type="EMBL" id="FNIT01000001">
    <property type="protein sequence ID" value="SDN67567.1"/>
    <property type="molecule type" value="Genomic_DNA"/>
</dbReference>
<dbReference type="GO" id="GO:0009055">
    <property type="term" value="F:electron transfer activity"/>
    <property type="evidence" value="ECO:0007669"/>
    <property type="project" value="InterPro"/>
</dbReference>
<dbReference type="PANTHER" id="PTHR43153">
    <property type="entry name" value="ELECTRON TRANSFER FLAVOPROTEIN ALPHA"/>
    <property type="match status" value="1"/>
</dbReference>
<feature type="region of interest" description="Disordered" evidence="3">
    <location>
        <begin position="27"/>
        <end position="61"/>
    </location>
</feature>
<dbReference type="Gene3D" id="3.40.50.1220">
    <property type="entry name" value="TPP-binding domain"/>
    <property type="match status" value="1"/>
</dbReference>
<organism evidence="5 6">
    <name type="scientific">Aureimonas jatrophae</name>
    <dbReference type="NCBI Taxonomy" id="1166073"/>
    <lineage>
        <taxon>Bacteria</taxon>
        <taxon>Pseudomonadati</taxon>
        <taxon>Pseudomonadota</taxon>
        <taxon>Alphaproteobacteria</taxon>
        <taxon>Hyphomicrobiales</taxon>
        <taxon>Aurantimonadaceae</taxon>
        <taxon>Aureimonas</taxon>
    </lineage>
</organism>
<accession>A0A1H0DBG0</accession>
<sequence length="386" mass="40456">MRPRRDPRAEREAHRLAGGAGRLRFDWASASAKRPRRDPRRDTVLLPGPAGRPRLDRSHAPAAGIAAAPVLAPAREPEPIRVEDAALRILVVADPGEDELTPHDRQCLAAARRWADASGGVVLVADRPVADAGRLGADRLVVIPPEDHPASRFERVLAVWDELALPHILCPESEAGGDLARRLAARTDRAFFAAAEAVSTEGTLTRAVPGRGIDQIARSAAIVTLAKNRIAVKPEAPREGRAVEVAVADPVSRETRRLAAARGAQPLAEADFVAAAGNGVADLALFRALAEALGATPGASRMLCDAGLMPRAAQVGASGTVLMADCYLALGIAGAPQHLQGIAGCRNVVAVNTDLHAAMVERASLAVVADAGPVMRAMLKLLQRGE</sequence>
<dbReference type="Pfam" id="PF00766">
    <property type="entry name" value="ETF_alpha"/>
    <property type="match status" value="1"/>
</dbReference>
<dbReference type="AlphaFoldDB" id="A0A1H0DBG0"/>
<evidence type="ECO:0000313" key="5">
    <source>
        <dbReference type="EMBL" id="SDN67567.1"/>
    </source>
</evidence>